<sequence length="492" mass="52178">MNPVVEVAQGKLSGRTVAGVSAFKGIPYAAPPFGAHRFQAPQQPESWEGVRQATEFGPTAPKPGFPSPIDQILSEVAIDGDDCLNLNVWTPDVEAAGLPVLVWIHGGSFTNGSGAVPTYDGTAFARDGIVCITINYRLGVDGFLAIDGAPANRGLLDQVAALEWVAANIAAFGGDPAQVTVAGESAGAMSVGTLLSMPRAKGLFRRAILQSGGGHHVLTEETAKKVTAALASDLGVEPTVDGFGSVPVADLTAAQTALSNRIAKQPDPRLWGELVLNVMAYEPHIDGDVVPARPIDAIAAGSTADVEIMVGSNSDEHALFFVPSGVFRHIDENLLRMAMAGMGTDADRVLELYRADTPDATAGEVMMAAMTDWFFRIPVIRIAEARSGSATYMYEFAWPSPSYEGKLGACHAIEIPFVFDNLAEGTGGLLLGPNPPQKLADRTHRAWVDFVTAGDPGWAPYGSERTVMMFDEDSASVHDPRAAQRELWDKIR</sequence>
<dbReference type="Proteomes" id="UP000076038">
    <property type="component" value="Chromosome"/>
</dbReference>
<keyword evidence="2 3" id="KW-0378">Hydrolase</keyword>
<evidence type="ECO:0000313" key="5">
    <source>
        <dbReference type="EMBL" id="AMY21362.1"/>
    </source>
</evidence>
<keyword evidence="6" id="KW-1185">Reference proteome</keyword>
<evidence type="ECO:0000259" key="4">
    <source>
        <dbReference type="Pfam" id="PF00135"/>
    </source>
</evidence>
<dbReference type="PROSITE" id="PS00122">
    <property type="entry name" value="CARBOXYLESTERASE_B_1"/>
    <property type="match status" value="1"/>
</dbReference>
<dbReference type="GO" id="GO:0016787">
    <property type="term" value="F:hydrolase activity"/>
    <property type="evidence" value="ECO:0007669"/>
    <property type="project" value="UniProtKB-KW"/>
</dbReference>
<dbReference type="ESTHER" id="rhofa-a0a0j5ixk8">
    <property type="family name" value="Carb_B_Bacteria"/>
</dbReference>
<evidence type="ECO:0000256" key="1">
    <source>
        <dbReference type="ARBA" id="ARBA00005964"/>
    </source>
</evidence>
<dbReference type="PANTHER" id="PTHR11559">
    <property type="entry name" value="CARBOXYLESTERASE"/>
    <property type="match status" value="1"/>
</dbReference>
<proteinExistence type="inferred from homology"/>
<dbReference type="OrthoDB" id="3199405at2"/>
<evidence type="ECO:0000313" key="6">
    <source>
        <dbReference type="Proteomes" id="UP000076038"/>
    </source>
</evidence>
<accession>A0A143QFU4</accession>
<evidence type="ECO:0000256" key="3">
    <source>
        <dbReference type="RuleBase" id="RU361235"/>
    </source>
</evidence>
<reference evidence="5 6" key="1">
    <citation type="journal article" date="2016" name="Genome Announc.">
        <title>Complete Genome and Plasmid Sequences for Rhodococcus fascians D188 and Draft Sequences for Rhodococcus Isolates PBTS 1 and PBTS 2.</title>
        <authorList>
            <person name="Stamler R.A."/>
            <person name="Vereecke D."/>
            <person name="Zhang Y."/>
            <person name="Schilkey F."/>
            <person name="Devitt N."/>
            <person name="Randall J.J."/>
        </authorList>
    </citation>
    <scope>NUCLEOTIDE SEQUENCE [LARGE SCALE GENOMIC DNA]</scope>
    <source>
        <strain evidence="5 6">PBTS2</strain>
    </source>
</reference>
<dbReference type="KEGG" id="rhs:A3Q41_00030"/>
<dbReference type="PATRIC" id="fig|1653479.3.peg.30"/>
<gene>
    <name evidence="5" type="ORF">A3Q41_00030</name>
</gene>
<dbReference type="InterPro" id="IPR050309">
    <property type="entry name" value="Type-B_Carboxylest/Lipase"/>
</dbReference>
<dbReference type="SUPFAM" id="SSF53474">
    <property type="entry name" value="alpha/beta-Hydrolases"/>
    <property type="match status" value="1"/>
</dbReference>
<dbReference type="InterPro" id="IPR029058">
    <property type="entry name" value="AB_hydrolase_fold"/>
</dbReference>
<reference evidence="6" key="2">
    <citation type="submission" date="2016-04" db="EMBL/GenBank/DDBJ databases">
        <title>Complete Genome and Plasmid Sequences for Rhodococcus fascians D188 and Draft Sequences for Rhodococcus spp. Isolates PBTS 1 and PBTS 2.</title>
        <authorList>
            <person name="Stamer R."/>
            <person name="Vereecke D."/>
            <person name="Zhang Y."/>
            <person name="Schilkey F."/>
            <person name="Devitt N."/>
            <person name="Randall J."/>
        </authorList>
    </citation>
    <scope>NUCLEOTIDE SEQUENCE [LARGE SCALE GENOMIC DNA]</scope>
    <source>
        <strain evidence="6">PBTS2</strain>
    </source>
</reference>
<feature type="domain" description="Carboxylesterase type B" evidence="4">
    <location>
        <begin position="2"/>
        <end position="461"/>
    </location>
</feature>
<dbReference type="EMBL" id="CP015220">
    <property type="protein sequence ID" value="AMY21362.1"/>
    <property type="molecule type" value="Genomic_DNA"/>
</dbReference>
<evidence type="ECO:0000256" key="2">
    <source>
        <dbReference type="ARBA" id="ARBA00022801"/>
    </source>
</evidence>
<organism evidence="5 6">
    <name type="scientific">Rhodococcoides fascians</name>
    <name type="common">Rhodococcus fascians</name>
    <dbReference type="NCBI Taxonomy" id="1828"/>
    <lineage>
        <taxon>Bacteria</taxon>
        <taxon>Bacillati</taxon>
        <taxon>Actinomycetota</taxon>
        <taxon>Actinomycetes</taxon>
        <taxon>Mycobacteriales</taxon>
        <taxon>Nocardiaceae</taxon>
        <taxon>Rhodococcoides</taxon>
    </lineage>
</organism>
<name>A0A143QFU4_RHOFA</name>
<comment type="similarity">
    <text evidence="1 3">Belongs to the type-B carboxylesterase/lipase family.</text>
</comment>
<dbReference type="Pfam" id="PF00135">
    <property type="entry name" value="COesterase"/>
    <property type="match status" value="1"/>
</dbReference>
<dbReference type="InterPro" id="IPR002018">
    <property type="entry name" value="CarbesteraseB"/>
</dbReference>
<dbReference type="RefSeq" id="WP_048320114.1">
    <property type="nucleotide sequence ID" value="NZ_CP015220.1"/>
</dbReference>
<dbReference type="Gene3D" id="3.40.50.1820">
    <property type="entry name" value="alpha/beta hydrolase"/>
    <property type="match status" value="1"/>
</dbReference>
<dbReference type="AlphaFoldDB" id="A0A143QFU4"/>
<dbReference type="InterPro" id="IPR019826">
    <property type="entry name" value="Carboxylesterase_B_AS"/>
</dbReference>
<protein>
    <recommendedName>
        <fullName evidence="3">Carboxylic ester hydrolase</fullName>
        <ecNumber evidence="3">3.1.1.-</ecNumber>
    </recommendedName>
</protein>
<dbReference type="EC" id="3.1.1.-" evidence="3"/>